<comment type="similarity">
    <text evidence="1 9">Belongs to the bacterial/plant glucose-1-phosphate adenylyltransferase family.</text>
</comment>
<dbReference type="InterPro" id="IPR011831">
    <property type="entry name" value="ADP-Glc_PPase"/>
</dbReference>
<dbReference type="InterPro" id="IPR011004">
    <property type="entry name" value="Trimer_LpxA-like_sf"/>
</dbReference>
<evidence type="ECO:0000256" key="8">
    <source>
        <dbReference type="ARBA" id="ARBA00023277"/>
    </source>
</evidence>
<comment type="function">
    <text evidence="9">Involved in the biosynthesis of ADP-glucose, a building block required for the elongation reactions to produce glycogen. Catalyzes the reaction between ATP and alpha-D-glucose 1-phosphate (G1P) to produce pyrophosphate and ADP-Glc.</text>
</comment>
<feature type="site" description="Could play a key role in the communication between the regulatory and the substrate sites" evidence="9">
    <location>
        <position position="60"/>
    </location>
</feature>
<dbReference type="PANTHER" id="PTHR43523">
    <property type="entry name" value="GLUCOSE-1-PHOSPHATE ADENYLYLTRANSFERASE-RELATED"/>
    <property type="match status" value="1"/>
</dbReference>
<dbReference type="PROSITE" id="PS00810">
    <property type="entry name" value="ADP_GLC_PYROPHOSPH_3"/>
    <property type="match status" value="1"/>
</dbReference>
<comment type="caution">
    <text evidence="12">The sequence shown here is derived from an EMBL/GenBank/DDBJ whole genome shotgun (WGS) entry which is preliminary data.</text>
</comment>
<evidence type="ECO:0000256" key="7">
    <source>
        <dbReference type="ARBA" id="ARBA00023056"/>
    </source>
</evidence>
<keyword evidence="4 9" id="KW-0548">Nucleotidyltransferase</keyword>
<dbReference type="Pfam" id="PF00483">
    <property type="entry name" value="NTP_transferase"/>
    <property type="match status" value="1"/>
</dbReference>
<dbReference type="CDD" id="cd02508">
    <property type="entry name" value="ADP_Glucose_PP"/>
    <property type="match status" value="1"/>
</dbReference>
<feature type="binding site" evidence="9">
    <location>
        <begin position="180"/>
        <end position="181"/>
    </location>
    <ligand>
        <name>alpha-D-glucose 1-phosphate</name>
        <dbReference type="ChEBI" id="CHEBI:58601"/>
    </ligand>
</feature>
<evidence type="ECO:0000256" key="4">
    <source>
        <dbReference type="ARBA" id="ARBA00022695"/>
    </source>
</evidence>
<dbReference type="InterPro" id="IPR029044">
    <property type="entry name" value="Nucleotide-diphossugar_trans"/>
</dbReference>
<evidence type="ECO:0000259" key="11">
    <source>
        <dbReference type="Pfam" id="PF24894"/>
    </source>
</evidence>
<evidence type="ECO:0000256" key="9">
    <source>
        <dbReference type="HAMAP-Rule" id="MF_00624"/>
    </source>
</evidence>
<feature type="site" description="Could play a key role in the communication between the regulatory and the substrate sites" evidence="9">
    <location>
        <position position="99"/>
    </location>
</feature>
<dbReference type="NCBIfam" id="NF003670">
    <property type="entry name" value="PRK05293.1"/>
    <property type="match status" value="1"/>
</dbReference>
<dbReference type="EMBL" id="JAGGLB010000028">
    <property type="protein sequence ID" value="MBP1994815.1"/>
    <property type="molecule type" value="Genomic_DNA"/>
</dbReference>
<evidence type="ECO:0000256" key="2">
    <source>
        <dbReference type="ARBA" id="ARBA00022600"/>
    </source>
</evidence>
<evidence type="ECO:0000256" key="3">
    <source>
        <dbReference type="ARBA" id="ARBA00022679"/>
    </source>
</evidence>
<keyword evidence="13" id="KW-1185">Reference proteome</keyword>
<dbReference type="Proteomes" id="UP001519287">
    <property type="component" value="Unassembled WGS sequence"/>
</dbReference>
<dbReference type="GO" id="GO:0008878">
    <property type="term" value="F:glucose-1-phosphate adenylyltransferase activity"/>
    <property type="evidence" value="ECO:0007669"/>
    <property type="project" value="UniProtKB-EC"/>
</dbReference>
<name>A0ABS4J4S0_9BACL</name>
<feature type="binding site" evidence="9">
    <location>
        <position position="100"/>
    </location>
    <ligand>
        <name>alpha-D-glucose 1-phosphate</name>
        <dbReference type="ChEBI" id="CHEBI:58601"/>
    </ligand>
</feature>
<feature type="binding site" evidence="9">
    <location>
        <position position="165"/>
    </location>
    <ligand>
        <name>alpha-D-glucose 1-phosphate</name>
        <dbReference type="ChEBI" id="CHEBI:58601"/>
    </ligand>
</feature>
<dbReference type="InterPro" id="IPR023049">
    <property type="entry name" value="GlgC_bac"/>
</dbReference>
<evidence type="ECO:0000259" key="10">
    <source>
        <dbReference type="Pfam" id="PF00483"/>
    </source>
</evidence>
<evidence type="ECO:0000256" key="6">
    <source>
        <dbReference type="ARBA" id="ARBA00022840"/>
    </source>
</evidence>
<dbReference type="RefSeq" id="WP_209976641.1">
    <property type="nucleotide sequence ID" value="NZ_JAGGLB010000028.1"/>
</dbReference>
<keyword evidence="8 9" id="KW-0119">Carbohydrate metabolism</keyword>
<evidence type="ECO:0000313" key="13">
    <source>
        <dbReference type="Proteomes" id="UP001519287"/>
    </source>
</evidence>
<dbReference type="Gene3D" id="3.90.550.10">
    <property type="entry name" value="Spore Coat Polysaccharide Biosynthesis Protein SpsA, Chain A"/>
    <property type="match status" value="1"/>
</dbReference>
<keyword evidence="7 9" id="KW-0320">Glycogen biosynthesis</keyword>
<dbReference type="EC" id="2.7.7.27" evidence="9"/>
<dbReference type="PROSITE" id="PS00809">
    <property type="entry name" value="ADP_GLC_PYROPHOSPH_2"/>
    <property type="match status" value="1"/>
</dbReference>
<keyword evidence="3 9" id="KW-0808">Transferase</keyword>
<sequence>MRDKECVAMLLAGGEGRRLGVLTNKLAKPAVHFGGKYRIIDFTLSNCTNSGIDTVGVLTQYQPLVLNSYIGIGSSWDLDRKYGGVTVLPPFMEQKGGDWYKGTADAIYRNIAFIEQYDPEYVLVISGDHIYKMDYDLMLNFHKANDADATIAVIEVKWEEASRFGIMSVDKNNSITEFAEKPKVPESNLASMGVYIFSWKVLKEYLIKDEDDPESSKDFGKDLIPAMLRDQARMFAYPFEGYWKDVGTIQSLWEANMDLLDENNELNLNDKNWRVYSVNPYQPAQYVAPTASIKRSLVNEGCAVFGTVDHSVLFYGVQIGEGSLIKDSVIMPNAQIGANVIINKAIIGENTVVEDGAVIGEEDGEIVLIGGNERIRATSNQEG</sequence>
<evidence type="ECO:0000313" key="12">
    <source>
        <dbReference type="EMBL" id="MBP1994815.1"/>
    </source>
</evidence>
<dbReference type="SUPFAM" id="SSF51161">
    <property type="entry name" value="Trimeric LpxA-like enzymes"/>
    <property type="match status" value="1"/>
</dbReference>
<dbReference type="InterPro" id="IPR005835">
    <property type="entry name" value="NTP_transferase_dom"/>
</dbReference>
<accession>A0ABS4J4S0</accession>
<dbReference type="NCBIfam" id="TIGR02091">
    <property type="entry name" value="glgC"/>
    <property type="match status" value="1"/>
</dbReference>
<feature type="domain" description="Nucleotidyl transferase" evidence="10">
    <location>
        <begin position="8"/>
        <end position="261"/>
    </location>
</feature>
<dbReference type="HAMAP" id="MF_00624">
    <property type="entry name" value="GlgC"/>
    <property type="match status" value="1"/>
</dbReference>
<comment type="pathway">
    <text evidence="9">Glycan biosynthesis; glycogen biosynthesis.</text>
</comment>
<gene>
    <name evidence="9" type="primary">glgC</name>
    <name evidence="12" type="ORF">J2Z66_006455</name>
</gene>
<feature type="binding site" evidence="9">
    <location>
        <position position="191"/>
    </location>
    <ligand>
        <name>alpha-D-glucose 1-phosphate</name>
        <dbReference type="ChEBI" id="CHEBI:58601"/>
    </ligand>
</feature>
<keyword evidence="5 9" id="KW-0547">Nucleotide-binding</keyword>
<dbReference type="CDD" id="cd04651">
    <property type="entry name" value="LbH_G1P_AT_C"/>
    <property type="match status" value="1"/>
</dbReference>
<keyword evidence="2 9" id="KW-0321">Glycogen metabolism</keyword>
<dbReference type="PANTHER" id="PTHR43523:SF2">
    <property type="entry name" value="GLUCOSE-1-PHOSPHATE ADENYLYLTRANSFERASE"/>
    <property type="match status" value="1"/>
</dbReference>
<dbReference type="Gene3D" id="2.160.10.10">
    <property type="entry name" value="Hexapeptide repeat proteins"/>
    <property type="match status" value="1"/>
</dbReference>
<dbReference type="InterPro" id="IPR056818">
    <property type="entry name" value="GlmU/GlgC-like_hexapep"/>
</dbReference>
<comment type="subunit">
    <text evidence="9">Homotetramer.</text>
</comment>
<feature type="domain" description="Glucose-1-phosphate adenylyltransferase/Bifunctional protein GlmU-like C-terminal hexapeptide" evidence="11">
    <location>
        <begin position="291"/>
        <end position="362"/>
    </location>
</feature>
<evidence type="ECO:0000256" key="1">
    <source>
        <dbReference type="ARBA" id="ARBA00010443"/>
    </source>
</evidence>
<protein>
    <recommendedName>
        <fullName evidence="9">Glucose-1-phosphate adenylyltransferase</fullName>
        <ecNumber evidence="9">2.7.7.27</ecNumber>
    </recommendedName>
    <alternativeName>
        <fullName evidence="9">ADP-glucose pyrophosphorylase</fullName>
        <shortName evidence="9">ADPGlc PPase</shortName>
    </alternativeName>
    <alternativeName>
        <fullName evidence="9">ADP-glucose synthase</fullName>
    </alternativeName>
</protein>
<reference evidence="12 13" key="1">
    <citation type="submission" date="2021-03" db="EMBL/GenBank/DDBJ databases">
        <title>Genomic Encyclopedia of Type Strains, Phase IV (KMG-IV): sequencing the most valuable type-strain genomes for metagenomic binning, comparative biology and taxonomic classification.</title>
        <authorList>
            <person name="Goeker M."/>
        </authorList>
    </citation>
    <scope>NUCLEOTIDE SEQUENCE [LARGE SCALE GENOMIC DNA]</scope>
    <source>
        <strain evidence="12 13">DSM 26048</strain>
    </source>
</reference>
<organism evidence="12 13">
    <name type="scientific">Paenibacillus eucommiae</name>
    <dbReference type="NCBI Taxonomy" id="1355755"/>
    <lineage>
        <taxon>Bacteria</taxon>
        <taxon>Bacillati</taxon>
        <taxon>Bacillota</taxon>
        <taxon>Bacilli</taxon>
        <taxon>Bacillales</taxon>
        <taxon>Paenibacillaceae</taxon>
        <taxon>Paenibacillus</taxon>
    </lineage>
</organism>
<dbReference type="InterPro" id="IPR005836">
    <property type="entry name" value="ADP_Glu_pyroP_CS"/>
</dbReference>
<evidence type="ECO:0000256" key="5">
    <source>
        <dbReference type="ARBA" id="ARBA00022741"/>
    </source>
</evidence>
<dbReference type="SUPFAM" id="SSF53448">
    <property type="entry name" value="Nucleotide-diphospho-sugar transferases"/>
    <property type="match status" value="1"/>
</dbReference>
<comment type="catalytic activity">
    <reaction evidence="9">
        <text>alpha-D-glucose 1-phosphate + ATP + H(+) = ADP-alpha-D-glucose + diphosphate</text>
        <dbReference type="Rhea" id="RHEA:12120"/>
        <dbReference type="ChEBI" id="CHEBI:15378"/>
        <dbReference type="ChEBI" id="CHEBI:30616"/>
        <dbReference type="ChEBI" id="CHEBI:33019"/>
        <dbReference type="ChEBI" id="CHEBI:57498"/>
        <dbReference type="ChEBI" id="CHEBI:58601"/>
        <dbReference type="EC" id="2.7.7.27"/>
    </reaction>
</comment>
<proteinExistence type="inferred from homology"/>
<dbReference type="Pfam" id="PF24894">
    <property type="entry name" value="Hexapep_GlmU"/>
    <property type="match status" value="1"/>
</dbReference>
<keyword evidence="6 9" id="KW-0067">ATP-binding</keyword>